<proteinExistence type="predicted"/>
<reference evidence="1 2" key="1">
    <citation type="submission" date="2019-09" db="EMBL/GenBank/DDBJ databases">
        <authorList>
            <person name="Ou C."/>
        </authorList>
    </citation>
    <scope>NUCLEOTIDE SEQUENCE [LARGE SCALE GENOMIC DNA]</scope>
    <source>
        <strain evidence="1">S2</strain>
        <tissue evidence="1">Leaf</tissue>
    </source>
</reference>
<evidence type="ECO:0000313" key="1">
    <source>
        <dbReference type="EMBL" id="KAB2617770.1"/>
    </source>
</evidence>
<keyword evidence="2" id="KW-1185">Reference proteome</keyword>
<dbReference type="AlphaFoldDB" id="A0A5N5GX96"/>
<comment type="caution">
    <text evidence="1">The sequence shown here is derived from an EMBL/GenBank/DDBJ whole genome shotgun (WGS) entry which is preliminary data.</text>
</comment>
<reference evidence="1 2" key="3">
    <citation type="submission" date="2019-11" db="EMBL/GenBank/DDBJ databases">
        <title>A de novo genome assembly of a pear dwarfing rootstock.</title>
        <authorList>
            <person name="Wang F."/>
            <person name="Wang J."/>
            <person name="Li S."/>
            <person name="Zhang Y."/>
            <person name="Fang M."/>
            <person name="Ma L."/>
            <person name="Zhao Y."/>
            <person name="Jiang S."/>
        </authorList>
    </citation>
    <scope>NUCLEOTIDE SEQUENCE [LARGE SCALE GENOMIC DNA]</scope>
    <source>
        <strain evidence="1">S2</strain>
        <tissue evidence="1">Leaf</tissue>
    </source>
</reference>
<protein>
    <submittedName>
        <fullName evidence="1">Uncharacterized protein</fullName>
    </submittedName>
</protein>
<sequence length="140" mass="15350">MLLPRRPLPPQPFSQSGFDYAKAMKKMAKKGDREILVISSQDTEATTPDVSYPSITEVSMEMLPEFIAPIADQMATSIQNLAVEKPVIQPSVDPQLDAAVIGLELGNIPVEVVADSTAAIPLSNPKPLPHCSFWMKRYEN</sequence>
<evidence type="ECO:0000313" key="2">
    <source>
        <dbReference type="Proteomes" id="UP000327157"/>
    </source>
</evidence>
<dbReference type="Proteomes" id="UP000327157">
    <property type="component" value="Chromosome 15"/>
</dbReference>
<dbReference type="EMBL" id="SMOL01000401">
    <property type="protein sequence ID" value="KAB2617770.1"/>
    <property type="molecule type" value="Genomic_DNA"/>
</dbReference>
<organism evidence="1 2">
    <name type="scientific">Pyrus ussuriensis x Pyrus communis</name>
    <dbReference type="NCBI Taxonomy" id="2448454"/>
    <lineage>
        <taxon>Eukaryota</taxon>
        <taxon>Viridiplantae</taxon>
        <taxon>Streptophyta</taxon>
        <taxon>Embryophyta</taxon>
        <taxon>Tracheophyta</taxon>
        <taxon>Spermatophyta</taxon>
        <taxon>Magnoliopsida</taxon>
        <taxon>eudicotyledons</taxon>
        <taxon>Gunneridae</taxon>
        <taxon>Pentapetalae</taxon>
        <taxon>rosids</taxon>
        <taxon>fabids</taxon>
        <taxon>Rosales</taxon>
        <taxon>Rosaceae</taxon>
        <taxon>Amygdaloideae</taxon>
        <taxon>Maleae</taxon>
        <taxon>Pyrus</taxon>
    </lineage>
</organism>
<reference evidence="2" key="2">
    <citation type="submission" date="2019-10" db="EMBL/GenBank/DDBJ databases">
        <title>A de novo genome assembly of a pear dwarfing rootstock.</title>
        <authorList>
            <person name="Wang F."/>
            <person name="Wang J."/>
            <person name="Li S."/>
            <person name="Zhang Y."/>
            <person name="Fang M."/>
            <person name="Ma L."/>
            <person name="Zhao Y."/>
            <person name="Jiang S."/>
        </authorList>
    </citation>
    <scope>NUCLEOTIDE SEQUENCE [LARGE SCALE GENOMIC DNA]</scope>
</reference>
<gene>
    <name evidence="1" type="ORF">D8674_013639</name>
</gene>
<name>A0A5N5GX96_9ROSA</name>
<accession>A0A5N5GX96</accession>